<dbReference type="GO" id="GO:0003677">
    <property type="term" value="F:DNA binding"/>
    <property type="evidence" value="ECO:0007669"/>
    <property type="project" value="UniProtKB-KW"/>
</dbReference>
<proteinExistence type="predicted"/>
<dbReference type="Gene3D" id="1.10.1660.10">
    <property type="match status" value="1"/>
</dbReference>
<dbReference type="Pfam" id="PF13411">
    <property type="entry name" value="MerR_1"/>
    <property type="match status" value="1"/>
</dbReference>
<keyword evidence="1" id="KW-0238">DNA-binding</keyword>
<accession>A0A1G9H757</accession>
<dbReference type="Proteomes" id="UP000198662">
    <property type="component" value="Unassembled WGS sequence"/>
</dbReference>
<evidence type="ECO:0000256" key="2">
    <source>
        <dbReference type="SAM" id="Coils"/>
    </source>
</evidence>
<dbReference type="PANTHER" id="PTHR30204:SF58">
    <property type="entry name" value="HTH-TYPE TRANSCRIPTIONAL REGULATOR YFMP"/>
    <property type="match status" value="1"/>
</dbReference>
<feature type="coiled-coil region" evidence="2">
    <location>
        <begin position="102"/>
        <end position="136"/>
    </location>
</feature>
<dbReference type="GO" id="GO:0003700">
    <property type="term" value="F:DNA-binding transcription factor activity"/>
    <property type="evidence" value="ECO:0007669"/>
    <property type="project" value="InterPro"/>
</dbReference>
<dbReference type="NCBIfam" id="NF047375">
    <property type="entry name" value="HeatShock_HspR"/>
    <property type="match status" value="1"/>
</dbReference>
<organism evidence="4 5">
    <name type="scientific">Glycomyces sambucus</name>
    <dbReference type="NCBI Taxonomy" id="380244"/>
    <lineage>
        <taxon>Bacteria</taxon>
        <taxon>Bacillati</taxon>
        <taxon>Actinomycetota</taxon>
        <taxon>Actinomycetes</taxon>
        <taxon>Glycomycetales</taxon>
        <taxon>Glycomycetaceae</taxon>
        <taxon>Glycomyces</taxon>
    </lineage>
</organism>
<dbReference type="InterPro" id="IPR009061">
    <property type="entry name" value="DNA-bd_dom_put_sf"/>
</dbReference>
<feature type="domain" description="HTH merR-type" evidence="3">
    <location>
        <begin position="39"/>
        <end position="105"/>
    </location>
</feature>
<dbReference type="EMBL" id="FNGF01000003">
    <property type="protein sequence ID" value="SDL08685.1"/>
    <property type="molecule type" value="Genomic_DNA"/>
</dbReference>
<evidence type="ECO:0000256" key="1">
    <source>
        <dbReference type="ARBA" id="ARBA00023125"/>
    </source>
</evidence>
<name>A0A1G9H757_9ACTN</name>
<keyword evidence="4" id="KW-0346">Stress response</keyword>
<dbReference type="InterPro" id="IPR000551">
    <property type="entry name" value="MerR-type_HTH_dom"/>
</dbReference>
<evidence type="ECO:0000313" key="4">
    <source>
        <dbReference type="EMBL" id="SDL08685.1"/>
    </source>
</evidence>
<dbReference type="PROSITE" id="PS50937">
    <property type="entry name" value="HTH_MERR_2"/>
    <property type="match status" value="1"/>
</dbReference>
<dbReference type="SMART" id="SM00422">
    <property type="entry name" value="HTH_MERR"/>
    <property type="match status" value="1"/>
</dbReference>
<dbReference type="AlphaFoldDB" id="A0A1G9H757"/>
<keyword evidence="5" id="KW-1185">Reference proteome</keyword>
<sequence length="154" mass="17246">MTAADRTPDVNRPRVRVEISYGRRGPDEEIDFDAKILAISAAAELAGMHPQTLRQYDRLGLVEAARTPGGGRRYSARDVTRLREIQRLSQDEGVNLAGIKRIMDLEREVQAIRAEAQAVVEELQRARRQLAELRALAGPFGRSTDIVLWRGEQG</sequence>
<gene>
    <name evidence="4" type="ORF">SAMN05216298_2661</name>
</gene>
<keyword evidence="2" id="KW-0175">Coiled coil</keyword>
<dbReference type="STRING" id="380244.SAMN05216298_2661"/>
<evidence type="ECO:0000259" key="3">
    <source>
        <dbReference type="PROSITE" id="PS50937"/>
    </source>
</evidence>
<dbReference type="SUPFAM" id="SSF46955">
    <property type="entry name" value="Putative DNA-binding domain"/>
    <property type="match status" value="1"/>
</dbReference>
<dbReference type="InterPro" id="IPR047057">
    <property type="entry name" value="MerR_fam"/>
</dbReference>
<protein>
    <submittedName>
        <fullName evidence="4">MerR family transcriptional regulator, heat shock protein HspR</fullName>
    </submittedName>
</protein>
<evidence type="ECO:0000313" key="5">
    <source>
        <dbReference type="Proteomes" id="UP000198662"/>
    </source>
</evidence>
<reference evidence="5" key="1">
    <citation type="submission" date="2016-10" db="EMBL/GenBank/DDBJ databases">
        <authorList>
            <person name="Varghese N."/>
            <person name="Submissions S."/>
        </authorList>
    </citation>
    <scope>NUCLEOTIDE SEQUENCE [LARGE SCALE GENOMIC DNA]</scope>
    <source>
        <strain evidence="5">CGMCC 4.3147</strain>
    </source>
</reference>
<dbReference type="CDD" id="cd04766">
    <property type="entry name" value="HTH_HspR"/>
    <property type="match status" value="1"/>
</dbReference>
<dbReference type="PANTHER" id="PTHR30204">
    <property type="entry name" value="REDOX-CYCLING DRUG-SENSING TRANSCRIPTIONAL ACTIVATOR SOXR"/>
    <property type="match status" value="1"/>
</dbReference>